<dbReference type="OrthoDB" id="9799891at2"/>
<keyword evidence="2" id="KW-1185">Reference proteome</keyword>
<dbReference type="GO" id="GO:0005198">
    <property type="term" value="F:structural molecule activity"/>
    <property type="evidence" value="ECO:0007669"/>
    <property type="project" value="InterPro"/>
</dbReference>
<dbReference type="InterPro" id="IPR010667">
    <property type="entry name" value="Phage_T4_Gp19"/>
</dbReference>
<proteinExistence type="predicted"/>
<dbReference type="InterPro" id="IPR011747">
    <property type="entry name" value="CHP02241"/>
</dbReference>
<sequence length="160" mass="17725">MAKQQADTGTVYPVGFRFQLSFNNDDAAFQEVSGISKELSVEEVTSGGENRFKYRLPTVATSQNLVLKRALVPKGSKLIGWCSSVLDQGFAQAIKAYDVSVSLLDNQGNVCVMWTFHNAYPIKYSVTDLKSQESEIMIETIELAYTYFDISTGQTSNNPN</sequence>
<dbReference type="Pfam" id="PF06841">
    <property type="entry name" value="Phage_T4_gp19"/>
    <property type="match status" value="1"/>
</dbReference>
<dbReference type="RefSeq" id="WP_119407276.1">
    <property type="nucleotide sequence ID" value="NZ_CP032869.1"/>
</dbReference>
<dbReference type="AlphaFoldDB" id="A0A494W5G1"/>
<accession>A0A494W5G1</accession>
<evidence type="ECO:0000313" key="2">
    <source>
        <dbReference type="Proteomes" id="UP000270046"/>
    </source>
</evidence>
<dbReference type="PANTHER" id="PTHR38009">
    <property type="entry name" value="CONSERVED HYPOTHETICAL PHAGE TAIL PROTEIN"/>
    <property type="match status" value="1"/>
</dbReference>
<gene>
    <name evidence="1" type="ORF">HYN43_028835</name>
</gene>
<dbReference type="PANTHER" id="PTHR38009:SF1">
    <property type="entry name" value="CONSERVED HYPOTHETICAL PHAGE TAIL PROTEIN"/>
    <property type="match status" value="1"/>
</dbReference>
<reference evidence="1 2" key="1">
    <citation type="submission" date="2018-10" db="EMBL/GenBank/DDBJ databases">
        <title>Genome sequencing of Mucilaginibacter sp. HYN0043.</title>
        <authorList>
            <person name="Kim M."/>
            <person name="Yi H."/>
        </authorList>
    </citation>
    <scope>NUCLEOTIDE SEQUENCE [LARGE SCALE GENOMIC DNA]</scope>
    <source>
        <strain evidence="1 2">HYN0043</strain>
    </source>
</reference>
<dbReference type="KEGG" id="muh:HYN43_028835"/>
<evidence type="ECO:0000313" key="1">
    <source>
        <dbReference type="EMBL" id="AYL99033.1"/>
    </source>
</evidence>
<organism evidence="1 2">
    <name type="scientific">Mucilaginibacter celer</name>
    <dbReference type="NCBI Taxonomy" id="2305508"/>
    <lineage>
        <taxon>Bacteria</taxon>
        <taxon>Pseudomonadati</taxon>
        <taxon>Bacteroidota</taxon>
        <taxon>Sphingobacteriia</taxon>
        <taxon>Sphingobacteriales</taxon>
        <taxon>Sphingobacteriaceae</taxon>
        <taxon>Mucilaginibacter</taxon>
    </lineage>
</organism>
<dbReference type="Proteomes" id="UP000270046">
    <property type="component" value="Chromosome"/>
</dbReference>
<dbReference type="EMBL" id="CP032869">
    <property type="protein sequence ID" value="AYL99033.1"/>
    <property type="molecule type" value="Genomic_DNA"/>
</dbReference>
<name>A0A494W5G1_9SPHI</name>
<protein>
    <submittedName>
        <fullName evidence="1">Phage tail protein</fullName>
    </submittedName>
</protein>
<dbReference type="NCBIfam" id="TIGR02241">
    <property type="entry name" value="conserved hypothetical phage tail region protein"/>
    <property type="match status" value="1"/>
</dbReference>